<dbReference type="Gene3D" id="1.10.8.730">
    <property type="match status" value="1"/>
</dbReference>
<dbReference type="Gene3D" id="3.40.50.300">
    <property type="entry name" value="P-loop containing nucleotide triphosphate hydrolases"/>
    <property type="match status" value="1"/>
</dbReference>
<comment type="caution">
    <text evidence="1">The sequence shown here is derived from an EMBL/GenBank/DDBJ whole genome shotgun (WGS) entry which is preliminary data.</text>
</comment>
<dbReference type="RefSeq" id="WP_006573699.1">
    <property type="nucleotide sequence ID" value="NZ_AAXG02000028.1"/>
</dbReference>
<protein>
    <recommendedName>
        <fullName evidence="3">TraG P-loop domain-containing protein</fullName>
    </recommendedName>
</protein>
<dbReference type="AlphaFoldDB" id="A6NY92"/>
<proteinExistence type="predicted"/>
<evidence type="ECO:0008006" key="3">
    <source>
        <dbReference type="Google" id="ProtNLM"/>
    </source>
</evidence>
<dbReference type="eggNOG" id="ENOG502ZXN8">
    <property type="taxonomic scope" value="Bacteria"/>
</dbReference>
<organism evidence="1 2">
    <name type="scientific">Pseudoflavonifractor capillosus ATCC 29799</name>
    <dbReference type="NCBI Taxonomy" id="411467"/>
    <lineage>
        <taxon>Bacteria</taxon>
        <taxon>Bacillati</taxon>
        <taxon>Bacillota</taxon>
        <taxon>Clostridia</taxon>
        <taxon>Eubacteriales</taxon>
        <taxon>Oscillospiraceae</taxon>
        <taxon>Pseudoflavonifractor</taxon>
    </lineage>
</organism>
<dbReference type="OrthoDB" id="10015791at2"/>
<sequence>MSNQQERTVASQLKDISKKKQKKERFIRLRMWFSTIIAALYHDRGSIPANIGNNLLIGNNIYITKNALNAVIMIKEMSTDTPVAFISELIKSVKSKVPDVTVDFTMKNQRHHFDVNSNDLKSRINNWSATLEAPMVPDVHKRRAARLLYTVDIARSGEQLYRSQLYIIVRAKTGSQLNKGVEQACAYLGSIGAVYKVIKNDMRTHLDLMLLMSDLRSQTHKDFATNVMSRQTIAEVLPDTQGMNDDKGTFLGIDQKMMGPYFINFRSSAKAKNIVLAAASGVGKTFLAQNWFMDMHATGFNMCIMDIKGTEFTAFTHATGGVILSMRPSSTYYVNTWKLDKEEAGNDPRVYFDERFNLSKETMMLLADLPESMKSQGEALIEEFMQSLYLQMGITGENVNTWYRSDNLTPYDVFDMFERFCSTDIRSKYAGVAERMLTRLRIYMSRTGSNSHMFRDAFNYKDILDTKVLTFDFGMLEAGTSTDQAMFKVRVLYMNLLNDQYVSYKYRKGEWTGKVLEESGIAADYLIRLYAKDFMLRRAQNQVTILLGNSISSLAHNPNATGILENANILVLGALNKSSREYLTEEFGLDKECDELEELFTNPDYTNTFLLVNKMQKDATTALLKAYVPQRVVEGKLFKVVNTEDA</sequence>
<reference evidence="1 2" key="1">
    <citation type="submission" date="2007-04" db="EMBL/GenBank/DDBJ databases">
        <authorList>
            <person name="Fulton L."/>
            <person name="Clifton S."/>
            <person name="Fulton B."/>
            <person name="Xu J."/>
            <person name="Minx P."/>
            <person name="Pepin K.H."/>
            <person name="Johnson M."/>
            <person name="Thiruvilangam P."/>
            <person name="Bhonagiri V."/>
            <person name="Nash W.E."/>
            <person name="Mardis E.R."/>
            <person name="Wilson R.K."/>
        </authorList>
    </citation>
    <scope>NUCLEOTIDE SEQUENCE [LARGE SCALE GENOMIC DNA]</scope>
    <source>
        <strain evidence="1 2">ATCC 29799</strain>
    </source>
</reference>
<dbReference type="EMBL" id="AAXG02000028">
    <property type="protein sequence ID" value="EDM99262.1"/>
    <property type="molecule type" value="Genomic_DNA"/>
</dbReference>
<accession>A6NY92</accession>
<reference evidence="1 2" key="2">
    <citation type="submission" date="2007-06" db="EMBL/GenBank/DDBJ databases">
        <title>Draft genome sequence of Pseudoflavonifractor capillosus ATCC 29799.</title>
        <authorList>
            <person name="Sudarsanam P."/>
            <person name="Ley R."/>
            <person name="Guruge J."/>
            <person name="Turnbaugh P.J."/>
            <person name="Mahowald M."/>
            <person name="Liep D."/>
            <person name="Gordon J."/>
        </authorList>
    </citation>
    <scope>NUCLEOTIDE SEQUENCE [LARGE SCALE GENOMIC DNA]</scope>
    <source>
        <strain evidence="1 2">ATCC 29799</strain>
    </source>
</reference>
<name>A6NY92_9FIRM</name>
<dbReference type="STRING" id="411467.BACCAP_03191"/>
<keyword evidence="2" id="KW-1185">Reference proteome</keyword>
<dbReference type="Proteomes" id="UP000003639">
    <property type="component" value="Unassembled WGS sequence"/>
</dbReference>
<gene>
    <name evidence="1" type="ORF">BACCAP_03191</name>
</gene>
<evidence type="ECO:0000313" key="2">
    <source>
        <dbReference type="Proteomes" id="UP000003639"/>
    </source>
</evidence>
<dbReference type="SUPFAM" id="SSF52540">
    <property type="entry name" value="P-loop containing nucleoside triphosphate hydrolases"/>
    <property type="match status" value="1"/>
</dbReference>
<dbReference type="InterPro" id="IPR027417">
    <property type="entry name" value="P-loop_NTPase"/>
</dbReference>
<evidence type="ECO:0000313" key="1">
    <source>
        <dbReference type="EMBL" id="EDM99262.1"/>
    </source>
</evidence>